<name>A0A3M6TUQ0_POCDA</name>
<evidence type="ECO:0000313" key="2">
    <source>
        <dbReference type="EMBL" id="RMX45076.1"/>
    </source>
</evidence>
<accession>A0A3M6TUQ0</accession>
<dbReference type="EMBL" id="RCHS01002894">
    <property type="protein sequence ID" value="RMX45076.1"/>
    <property type="molecule type" value="Genomic_DNA"/>
</dbReference>
<feature type="region of interest" description="Disordered" evidence="1">
    <location>
        <begin position="50"/>
        <end position="83"/>
    </location>
</feature>
<proteinExistence type="predicted"/>
<sequence>MEQESKFSSSHWSMFASNNAMNQSNSRISDPKFQHKSVFENLTHHLPTKVRRLDFTMPNQKDKQSSATSDKRPLSTQKLEAPRDTFGPKVALVEETAIGYVHNLSNPRRNRGNTLDYCTFLLQTATKSVEALLYSPHQRPLLLQSQERHALIKLTYFTYTQAKDKIIVNDMTNISTPQQSEYSFQHQTPTEPQAPNTKVLDVLDTSKEWEVVTVQGKIFGLKDQRIVGSHRNKNLRLWRRFLTMDLAGFPQIFGNLTSRTSKLVLDISNGGFFDQRDFRAKVSPGASNFCVDNGRLLDVAEDCLSAEEVEEIFLGNSFKFLELFERSAVVPF</sequence>
<comment type="caution">
    <text evidence="2">The sequence shown here is derived from an EMBL/GenBank/DDBJ whole genome shotgun (WGS) entry which is preliminary data.</text>
</comment>
<feature type="compositionally biased region" description="Basic and acidic residues" evidence="1">
    <location>
        <begin position="60"/>
        <end position="73"/>
    </location>
</feature>
<evidence type="ECO:0000313" key="3">
    <source>
        <dbReference type="Proteomes" id="UP000275408"/>
    </source>
</evidence>
<reference evidence="2 3" key="1">
    <citation type="journal article" date="2018" name="Sci. Rep.">
        <title>Comparative analysis of the Pocillopora damicornis genome highlights role of immune system in coral evolution.</title>
        <authorList>
            <person name="Cunning R."/>
            <person name="Bay R.A."/>
            <person name="Gillette P."/>
            <person name="Baker A.C."/>
            <person name="Traylor-Knowles N."/>
        </authorList>
    </citation>
    <scope>NUCLEOTIDE SEQUENCE [LARGE SCALE GENOMIC DNA]</scope>
    <source>
        <strain evidence="2">RSMAS</strain>
        <tissue evidence="2">Whole animal</tissue>
    </source>
</reference>
<dbReference type="Proteomes" id="UP000275408">
    <property type="component" value="Unassembled WGS sequence"/>
</dbReference>
<protein>
    <submittedName>
        <fullName evidence="2">Uncharacterized protein</fullName>
    </submittedName>
</protein>
<organism evidence="2 3">
    <name type="scientific">Pocillopora damicornis</name>
    <name type="common">Cauliflower coral</name>
    <name type="synonym">Millepora damicornis</name>
    <dbReference type="NCBI Taxonomy" id="46731"/>
    <lineage>
        <taxon>Eukaryota</taxon>
        <taxon>Metazoa</taxon>
        <taxon>Cnidaria</taxon>
        <taxon>Anthozoa</taxon>
        <taxon>Hexacorallia</taxon>
        <taxon>Scleractinia</taxon>
        <taxon>Astrocoeniina</taxon>
        <taxon>Pocilloporidae</taxon>
        <taxon>Pocillopora</taxon>
    </lineage>
</organism>
<keyword evidence="3" id="KW-1185">Reference proteome</keyword>
<gene>
    <name evidence="2" type="ORF">pdam_00023644</name>
</gene>
<dbReference type="AlphaFoldDB" id="A0A3M6TUQ0"/>
<evidence type="ECO:0000256" key="1">
    <source>
        <dbReference type="SAM" id="MobiDB-lite"/>
    </source>
</evidence>